<dbReference type="PANTHER" id="PTHR13627">
    <property type="entry name" value="FUKUTIN RELATED PROTEIN"/>
    <property type="match status" value="1"/>
</dbReference>
<dbReference type="RefSeq" id="WP_208240809.1">
    <property type="nucleotide sequence ID" value="NZ_BAAAQU010000001.1"/>
</dbReference>
<dbReference type="Proteomes" id="UP000668403">
    <property type="component" value="Unassembled WGS sequence"/>
</dbReference>
<protein>
    <submittedName>
        <fullName evidence="4">Methyltransferase domain-containing protein</fullName>
    </submittedName>
</protein>
<dbReference type="Gene3D" id="3.40.50.150">
    <property type="entry name" value="Vaccinia Virus protein VP39"/>
    <property type="match status" value="1"/>
</dbReference>
<feature type="compositionally biased region" description="Low complexity" evidence="1">
    <location>
        <begin position="520"/>
        <end position="535"/>
    </location>
</feature>
<evidence type="ECO:0000259" key="3">
    <source>
        <dbReference type="Pfam" id="PF13649"/>
    </source>
</evidence>
<evidence type="ECO:0000256" key="1">
    <source>
        <dbReference type="SAM" id="MobiDB-lite"/>
    </source>
</evidence>
<proteinExistence type="predicted"/>
<evidence type="ECO:0000259" key="2">
    <source>
        <dbReference type="Pfam" id="PF04991"/>
    </source>
</evidence>
<dbReference type="Pfam" id="PF04991">
    <property type="entry name" value="LicD"/>
    <property type="match status" value="1"/>
</dbReference>
<feature type="region of interest" description="Disordered" evidence="1">
    <location>
        <begin position="516"/>
        <end position="535"/>
    </location>
</feature>
<dbReference type="InterPro" id="IPR029063">
    <property type="entry name" value="SAM-dependent_MTases_sf"/>
</dbReference>
<keyword evidence="4" id="KW-0489">Methyltransferase</keyword>
<dbReference type="GO" id="GO:0009100">
    <property type="term" value="P:glycoprotein metabolic process"/>
    <property type="evidence" value="ECO:0007669"/>
    <property type="project" value="UniProtKB-ARBA"/>
</dbReference>
<evidence type="ECO:0000313" key="5">
    <source>
        <dbReference type="Proteomes" id="UP000668403"/>
    </source>
</evidence>
<keyword evidence="4" id="KW-0808">Transferase</keyword>
<dbReference type="AlphaFoldDB" id="A0A939QJB3"/>
<accession>A0A939QJB3</accession>
<comment type="caution">
    <text evidence="4">The sequence shown here is derived from an EMBL/GenBank/DDBJ whole genome shotgun (WGS) entry which is preliminary data.</text>
</comment>
<name>A0A939QJB3_9MICO</name>
<organism evidence="4 5">
    <name type="scientific">Leucobacter tardus</name>
    <dbReference type="NCBI Taxonomy" id="501483"/>
    <lineage>
        <taxon>Bacteria</taxon>
        <taxon>Bacillati</taxon>
        <taxon>Actinomycetota</taxon>
        <taxon>Actinomycetes</taxon>
        <taxon>Micrococcales</taxon>
        <taxon>Microbacteriaceae</taxon>
        <taxon>Leucobacter</taxon>
    </lineage>
</organism>
<dbReference type="GO" id="GO:0032259">
    <property type="term" value="P:methylation"/>
    <property type="evidence" value="ECO:0007669"/>
    <property type="project" value="UniProtKB-KW"/>
</dbReference>
<evidence type="ECO:0000313" key="4">
    <source>
        <dbReference type="EMBL" id="MBO2991073.1"/>
    </source>
</evidence>
<sequence>MSFAVSTTGVALPPLADDVRSVDVYFGDDRVWSIDLHVLPDRRAPEIRWPAALRPSLRGATRVDLRDSASGTLIAGTEARFTDDDTITRVVDEDGVPLAINKWGRLGKTLEAGNPGVQERILDRTTEVIARLDDMGLRPFIVGGTLLGAVRDQALLPHDDDADVAYLSAHTNPADVAREGFAVGRALESLGYELVRHSATHMQLYFRTPTGALDHYVDVFSAFFTADGQINQPFHVRGEMREDQMLPFGTVTIQGRPFPAPADPEHWLVINYDEHWRTPIPGYRLETPRPTIRRFQNWFGSFHRSRDFWNDFFRSRSGDETRATDGAHDGPWSSGARWVLRESNRLTAPALVDLGSGDGRLSAQLANSGSASAHRRVVAADYSAYARAAADASGAPLSTAHVNLARVSALSLPLDAGIDGAFDLVANHLLDHLGPHVRLQALRLIRMSLRSGGTAIATLFSTRDQTDGPPELVNPGIAPDDLAAEAAAFDLGVEIVPLRPTSADWHRAPYGVRFTQQPGAAPTASTTLTASRGTR</sequence>
<reference evidence="4" key="1">
    <citation type="submission" date="2021-03" db="EMBL/GenBank/DDBJ databases">
        <title>Leucobacter chromiisoli sp. nov., isolated from chromium-containing soil of chemical plant.</title>
        <authorList>
            <person name="Xu Z."/>
        </authorList>
    </citation>
    <scope>NUCLEOTIDE SEQUENCE</scope>
    <source>
        <strain evidence="4">K 70/01</strain>
    </source>
</reference>
<dbReference type="PANTHER" id="PTHR13627:SF31">
    <property type="entry name" value="RIBITOL 5-PHOSPHATE TRANSFERASE FKRP"/>
    <property type="match status" value="1"/>
</dbReference>
<dbReference type="InterPro" id="IPR007074">
    <property type="entry name" value="LicD/FKTN/FKRP_NTP_transf"/>
</dbReference>
<dbReference type="GO" id="GO:0008168">
    <property type="term" value="F:methyltransferase activity"/>
    <property type="evidence" value="ECO:0007669"/>
    <property type="project" value="UniProtKB-KW"/>
</dbReference>
<feature type="domain" description="LicD/FKTN/FKRP nucleotidyltransferase" evidence="2">
    <location>
        <begin position="136"/>
        <end position="165"/>
    </location>
</feature>
<dbReference type="InterPro" id="IPR052613">
    <property type="entry name" value="LicD_transferase"/>
</dbReference>
<gene>
    <name evidence="4" type="ORF">J4H85_13820</name>
</gene>
<keyword evidence="5" id="KW-1185">Reference proteome</keyword>
<dbReference type="SUPFAM" id="SSF53335">
    <property type="entry name" value="S-adenosyl-L-methionine-dependent methyltransferases"/>
    <property type="match status" value="1"/>
</dbReference>
<dbReference type="InterPro" id="IPR041698">
    <property type="entry name" value="Methyltransf_25"/>
</dbReference>
<dbReference type="Pfam" id="PF13649">
    <property type="entry name" value="Methyltransf_25"/>
    <property type="match status" value="1"/>
</dbReference>
<feature type="domain" description="Methyltransferase" evidence="3">
    <location>
        <begin position="352"/>
        <end position="453"/>
    </location>
</feature>
<dbReference type="EMBL" id="JAGFBF010000006">
    <property type="protein sequence ID" value="MBO2991073.1"/>
    <property type="molecule type" value="Genomic_DNA"/>
</dbReference>